<evidence type="ECO:0000313" key="2">
    <source>
        <dbReference type="EMBL" id="AMR78015.1"/>
    </source>
</evidence>
<keyword evidence="3" id="KW-1185">Reference proteome</keyword>
<dbReference type="AlphaFoldDB" id="A0A142JIV3"/>
<evidence type="ECO:0000256" key="1">
    <source>
        <dbReference type="SAM" id="Phobius"/>
    </source>
</evidence>
<sequence length="133" mass="15116">MRLISAVEALKKQPLTAGEAAMLQEFQRQFDLDDDDPLNVVLAMMARSQMIIETAPDLLQQKVVETIELHRTNLRTQAVLTAKEMIADISHLLLKQQGDMKAIWRQRLSWFATGAASMLLVMGSALMLARWWH</sequence>
<gene>
    <name evidence="2" type="ORF">A2G96_09820</name>
</gene>
<name>A0A142JIV3_9BURK</name>
<keyword evidence="1" id="KW-0472">Membrane</keyword>
<organism evidence="2 3">
    <name type="scientific">Cupriavidus nantongensis</name>
    <dbReference type="NCBI Taxonomy" id="1796606"/>
    <lineage>
        <taxon>Bacteria</taxon>
        <taxon>Pseudomonadati</taxon>
        <taxon>Pseudomonadota</taxon>
        <taxon>Betaproteobacteria</taxon>
        <taxon>Burkholderiales</taxon>
        <taxon>Burkholderiaceae</taxon>
        <taxon>Cupriavidus</taxon>
    </lineage>
</organism>
<proteinExistence type="predicted"/>
<feature type="transmembrane region" description="Helical" evidence="1">
    <location>
        <begin position="110"/>
        <end position="132"/>
    </location>
</feature>
<dbReference type="EMBL" id="CP014844">
    <property type="protein sequence ID" value="AMR78015.1"/>
    <property type="molecule type" value="Genomic_DNA"/>
</dbReference>
<protein>
    <submittedName>
        <fullName evidence="2">Uncharacterized protein</fullName>
    </submittedName>
</protein>
<dbReference type="STRING" id="1796606.A2G96_09820"/>
<dbReference type="Proteomes" id="UP000075238">
    <property type="component" value="Chromosome 1"/>
</dbReference>
<dbReference type="OrthoDB" id="9929925at2"/>
<dbReference type="KEGG" id="cnan:A2G96_09820"/>
<dbReference type="RefSeq" id="WP_062798797.1">
    <property type="nucleotide sequence ID" value="NZ_CP014844.1"/>
</dbReference>
<reference evidence="2 3" key="1">
    <citation type="submission" date="2016-03" db="EMBL/GenBank/DDBJ databases">
        <title>Complete genome sequence of a novel chlorpyrifos degrading bacterium, Cupriavidus nantongensis sp. X1.</title>
        <authorList>
            <person name="Fang L."/>
        </authorList>
    </citation>
    <scope>NUCLEOTIDE SEQUENCE [LARGE SCALE GENOMIC DNA]</scope>
    <source>
        <strain evidence="2 3">X1</strain>
    </source>
</reference>
<evidence type="ECO:0000313" key="3">
    <source>
        <dbReference type="Proteomes" id="UP000075238"/>
    </source>
</evidence>
<keyword evidence="1" id="KW-0812">Transmembrane</keyword>
<keyword evidence="1" id="KW-1133">Transmembrane helix</keyword>
<accession>A0A142JIV3</accession>